<dbReference type="GO" id="GO:0000727">
    <property type="term" value="P:double-strand break repair via break-induced replication"/>
    <property type="evidence" value="ECO:0007669"/>
    <property type="project" value="TreeGrafter"/>
</dbReference>
<comment type="similarity">
    <text evidence="2 7">Belongs to the SLD2 family.</text>
</comment>
<dbReference type="GO" id="GO:0031261">
    <property type="term" value="C:DNA replication preinitiation complex"/>
    <property type="evidence" value="ECO:0007669"/>
    <property type="project" value="TreeGrafter"/>
</dbReference>
<evidence type="ECO:0000256" key="1">
    <source>
        <dbReference type="ARBA" id="ARBA00004123"/>
    </source>
</evidence>
<evidence type="ECO:0000256" key="5">
    <source>
        <dbReference type="ARBA" id="ARBA00023242"/>
    </source>
</evidence>
<dbReference type="RefSeq" id="XP_031854504.1">
    <property type="nucleotide sequence ID" value="XM_031998613.1"/>
</dbReference>
<feature type="compositionally biased region" description="Low complexity" evidence="8">
    <location>
        <begin position="206"/>
        <end position="216"/>
    </location>
</feature>
<evidence type="ECO:0000256" key="6">
    <source>
        <dbReference type="ARBA" id="ARBA00023306"/>
    </source>
</evidence>
<feature type="region of interest" description="Disordered" evidence="8">
    <location>
        <begin position="338"/>
        <end position="363"/>
    </location>
</feature>
<comment type="subcellular location">
    <subcellularLocation>
        <location evidence="1 7">Nucleus</location>
    </subcellularLocation>
</comment>
<dbReference type="GO" id="GO:0003688">
    <property type="term" value="F:DNA replication origin binding"/>
    <property type="evidence" value="ECO:0007669"/>
    <property type="project" value="TreeGrafter"/>
</dbReference>
<keyword evidence="4 7" id="KW-0235">DNA replication</keyword>
<feature type="region of interest" description="Disordered" evidence="8">
    <location>
        <begin position="49"/>
        <end position="115"/>
    </location>
</feature>
<comment type="function">
    <text evidence="7">Has a role in the initiation of DNA replication. Required at S-phase checkpoint.</text>
</comment>
<feature type="compositionally biased region" description="Basic and acidic residues" evidence="8">
    <location>
        <begin position="70"/>
        <end position="100"/>
    </location>
</feature>
<evidence type="ECO:0000256" key="8">
    <source>
        <dbReference type="SAM" id="MobiDB-lite"/>
    </source>
</evidence>
<keyword evidence="10" id="KW-1185">Reference proteome</keyword>
<dbReference type="InterPro" id="IPR040203">
    <property type="entry name" value="Sld2"/>
</dbReference>
<evidence type="ECO:0000256" key="7">
    <source>
        <dbReference type="RuleBase" id="RU367067"/>
    </source>
</evidence>
<dbReference type="GeneID" id="43582713"/>
<accession>A0A5E8BRU3</accession>
<dbReference type="GO" id="GO:1902977">
    <property type="term" value="P:mitotic DNA replication preinitiation complex assembly"/>
    <property type="evidence" value="ECO:0007669"/>
    <property type="project" value="TreeGrafter"/>
</dbReference>
<feature type="compositionally biased region" description="Basic residues" evidence="8">
    <location>
        <begin position="354"/>
        <end position="363"/>
    </location>
</feature>
<dbReference type="CDD" id="cd22289">
    <property type="entry name" value="RecQL4_SLD2_NTD"/>
    <property type="match status" value="1"/>
</dbReference>
<organism evidence="9 10">
    <name type="scientific">Magnusiomyces paraingens</name>
    <dbReference type="NCBI Taxonomy" id="2606893"/>
    <lineage>
        <taxon>Eukaryota</taxon>
        <taxon>Fungi</taxon>
        <taxon>Dikarya</taxon>
        <taxon>Ascomycota</taxon>
        <taxon>Saccharomycotina</taxon>
        <taxon>Dipodascomycetes</taxon>
        <taxon>Dipodascales</taxon>
        <taxon>Dipodascaceae</taxon>
        <taxon>Magnusiomyces</taxon>
    </lineage>
</organism>
<dbReference type="EMBL" id="CABVLU010000003">
    <property type="protein sequence ID" value="VVT54083.1"/>
    <property type="molecule type" value="Genomic_DNA"/>
</dbReference>
<evidence type="ECO:0000256" key="3">
    <source>
        <dbReference type="ARBA" id="ARBA00018363"/>
    </source>
</evidence>
<keyword evidence="6 7" id="KW-0131">Cell cycle</keyword>
<dbReference type="GO" id="GO:0006270">
    <property type="term" value="P:DNA replication initiation"/>
    <property type="evidence" value="ECO:0007669"/>
    <property type="project" value="UniProtKB-UniRule"/>
</dbReference>
<sequence length="417" mass="47584">MGTKSEKVLQLKLELKKWEYEFKKDNNRPPGKSDIKKFPEIAEKYKIYQKSKQSLSDPVNRAVNSHKRADKSLSEYKRPPAKSLKPEKRQPLFDYEKKNENQSICEVSTPNRKQKPEEFITPISKSSALASVTEVGPTPQVHGQVLGLFDLKSYSPCSSSLRQTPESTLINKDNSSLDNPKRSLNDDDCPVIPNSPKTPNKEKLSIHSPNTPSSSSFDNVDISNSLMMTPKYIHNSTLSLTSFKHLETPVVKPTESPSQLENGRNLSFQETQGIVHDCIGLSPLGPRKIRRGLSNIIAEMRKDSVTQTQNQVLDFEMHVKNQNNDLNEIENFDHLGETKEKDNEIDTSNSSRPIYKKRGQKRTTRRHVFRPDFESINEPVIDIDSTKVSKQPIPQNYKRLKLHNSGFKGRPQFFKKK</sequence>
<dbReference type="PANTHER" id="PTHR28124">
    <property type="entry name" value="DNA REPLICATION REGULATOR SLD2"/>
    <property type="match status" value="1"/>
</dbReference>
<evidence type="ECO:0000313" key="10">
    <source>
        <dbReference type="Proteomes" id="UP000398389"/>
    </source>
</evidence>
<name>A0A5E8BRU3_9ASCO</name>
<dbReference type="Gene3D" id="1.10.10.1460">
    <property type="match status" value="1"/>
</dbReference>
<dbReference type="InterPro" id="IPR021110">
    <property type="entry name" value="DNA_rep_checkpnt_protein"/>
</dbReference>
<dbReference type="AlphaFoldDB" id="A0A5E8BRU3"/>
<gene>
    <name evidence="9" type="ORF">SAPINGB_P003898</name>
</gene>
<evidence type="ECO:0000313" key="9">
    <source>
        <dbReference type="EMBL" id="VVT54083.1"/>
    </source>
</evidence>
<dbReference type="Proteomes" id="UP000398389">
    <property type="component" value="Unassembled WGS sequence"/>
</dbReference>
<proteinExistence type="inferred from homology"/>
<dbReference type="OrthoDB" id="4097066at2759"/>
<feature type="region of interest" description="Disordered" evidence="8">
    <location>
        <begin position="160"/>
        <end position="217"/>
    </location>
</feature>
<dbReference type="PANTHER" id="PTHR28124:SF1">
    <property type="entry name" value="DNA REPLICATION REGULATOR SLD2"/>
    <property type="match status" value="1"/>
</dbReference>
<dbReference type="Pfam" id="PF11719">
    <property type="entry name" value="Drc1-Sld2"/>
    <property type="match status" value="1"/>
</dbReference>
<dbReference type="GO" id="GO:0003697">
    <property type="term" value="F:single-stranded DNA binding"/>
    <property type="evidence" value="ECO:0007669"/>
    <property type="project" value="TreeGrafter"/>
</dbReference>
<evidence type="ECO:0000256" key="2">
    <source>
        <dbReference type="ARBA" id="ARBA00007276"/>
    </source>
</evidence>
<keyword evidence="5 7" id="KW-0539">Nucleus</keyword>
<feature type="compositionally biased region" description="Polar residues" evidence="8">
    <location>
        <begin position="160"/>
        <end position="178"/>
    </location>
</feature>
<reference evidence="9 10" key="1">
    <citation type="submission" date="2019-09" db="EMBL/GenBank/DDBJ databases">
        <authorList>
            <person name="Brejova B."/>
        </authorList>
    </citation>
    <scope>NUCLEOTIDE SEQUENCE [LARGE SCALE GENOMIC DNA]</scope>
</reference>
<feature type="compositionally biased region" description="Polar residues" evidence="8">
    <location>
        <begin position="101"/>
        <end position="111"/>
    </location>
</feature>
<evidence type="ECO:0000256" key="4">
    <source>
        <dbReference type="ARBA" id="ARBA00022705"/>
    </source>
</evidence>
<protein>
    <recommendedName>
        <fullName evidence="3 7">DNA replication regulator SLD2</fullName>
    </recommendedName>
</protein>